<name>A0ABM8B5F6_9BACT</name>
<accession>A0ABM8B5F6</accession>
<evidence type="ECO:0000313" key="6">
    <source>
        <dbReference type="EMBL" id="BDQ39067.1"/>
    </source>
</evidence>
<keyword evidence="4" id="KW-0804">Transcription</keyword>
<dbReference type="Pfam" id="PF00126">
    <property type="entry name" value="HTH_1"/>
    <property type="match status" value="1"/>
</dbReference>
<dbReference type="Pfam" id="PF03466">
    <property type="entry name" value="LysR_substrate"/>
    <property type="match status" value="1"/>
</dbReference>
<dbReference type="PANTHER" id="PTHR30126:SF64">
    <property type="entry name" value="HTH-TYPE TRANSCRIPTIONAL REGULATOR CITR"/>
    <property type="match status" value="1"/>
</dbReference>
<evidence type="ECO:0000313" key="7">
    <source>
        <dbReference type="Proteomes" id="UP001317742"/>
    </source>
</evidence>
<dbReference type="InterPro" id="IPR047788">
    <property type="entry name" value="LysR-like_Sec_metab"/>
</dbReference>
<proteinExistence type="inferred from homology"/>
<organism evidence="6 7">
    <name type="scientific">Pseudodesulfovibrio nedwellii</name>
    <dbReference type="NCBI Taxonomy" id="2973072"/>
    <lineage>
        <taxon>Bacteria</taxon>
        <taxon>Pseudomonadati</taxon>
        <taxon>Thermodesulfobacteriota</taxon>
        <taxon>Desulfovibrionia</taxon>
        <taxon>Desulfovibrionales</taxon>
        <taxon>Desulfovibrionaceae</taxon>
    </lineage>
</organism>
<keyword evidence="3" id="KW-0238">DNA-binding</keyword>
<keyword evidence="7" id="KW-1185">Reference proteome</keyword>
<dbReference type="Gene3D" id="3.40.190.290">
    <property type="match status" value="1"/>
</dbReference>
<dbReference type="SUPFAM" id="SSF53850">
    <property type="entry name" value="Periplasmic binding protein-like II"/>
    <property type="match status" value="1"/>
</dbReference>
<feature type="domain" description="HTH lysR-type" evidence="5">
    <location>
        <begin position="3"/>
        <end position="60"/>
    </location>
</feature>
<dbReference type="InterPro" id="IPR000847">
    <property type="entry name" value="LysR_HTH_N"/>
</dbReference>
<dbReference type="Gene3D" id="1.10.10.10">
    <property type="entry name" value="Winged helix-like DNA-binding domain superfamily/Winged helix DNA-binding domain"/>
    <property type="match status" value="1"/>
</dbReference>
<dbReference type="InterPro" id="IPR036390">
    <property type="entry name" value="WH_DNA-bd_sf"/>
</dbReference>
<sequence>MEMDVRKLEAFCRVYELQSFSKAGEAMFLSQPTISSHVANLEEELGVKFFDRLGRKVMPTQAGDVLYGSATKIFANLDRAKASIEMLRDRVVGDLGIGCSTIPSLTLLPELLAGFSRKYPEVSFSVHTHDSSEVLKRVLSGEWPIGIVGQKPEEAELVAHHIADDEIMVVAAQGASWLPGKGPVSLAQAASLPWIMRERGSATRRVLEKALEGVGKNVQDLLVRCQVEGTSESLAHAAHGVGICFTSRLVAEDMISRGVLTALDIQELSGTRQFYLVYHRGRHMFPALKAFVDFNTK</sequence>
<dbReference type="SUPFAM" id="SSF46785">
    <property type="entry name" value="Winged helix' DNA-binding domain"/>
    <property type="match status" value="1"/>
</dbReference>
<reference evidence="6 7" key="1">
    <citation type="submission" date="2022-08" db="EMBL/GenBank/DDBJ databases">
        <title>Genome Sequence of the sulphate-reducing bacterium, Pseudodesulfovibrio sp. SYK.</title>
        <authorList>
            <person name="Kondo R."/>
            <person name="Kataoka T."/>
        </authorList>
    </citation>
    <scope>NUCLEOTIDE SEQUENCE [LARGE SCALE GENOMIC DNA]</scope>
    <source>
        <strain evidence="6 7">SYK</strain>
    </source>
</reference>
<dbReference type="NCBIfam" id="NF040786">
    <property type="entry name" value="LysR_Sec_metab"/>
    <property type="match status" value="1"/>
</dbReference>
<dbReference type="InterPro" id="IPR036388">
    <property type="entry name" value="WH-like_DNA-bd_sf"/>
</dbReference>
<dbReference type="PRINTS" id="PR00039">
    <property type="entry name" value="HTHLYSR"/>
</dbReference>
<evidence type="ECO:0000256" key="3">
    <source>
        <dbReference type="ARBA" id="ARBA00023125"/>
    </source>
</evidence>
<dbReference type="PROSITE" id="PS50931">
    <property type="entry name" value="HTH_LYSR"/>
    <property type="match status" value="1"/>
</dbReference>
<protein>
    <submittedName>
        <fullName evidence="6">LysR family transcriptional regulator</fullName>
    </submittedName>
</protein>
<evidence type="ECO:0000256" key="4">
    <source>
        <dbReference type="ARBA" id="ARBA00023163"/>
    </source>
</evidence>
<evidence type="ECO:0000259" key="5">
    <source>
        <dbReference type="PROSITE" id="PS50931"/>
    </source>
</evidence>
<dbReference type="InterPro" id="IPR005119">
    <property type="entry name" value="LysR_subst-bd"/>
</dbReference>
<evidence type="ECO:0000256" key="1">
    <source>
        <dbReference type="ARBA" id="ARBA00009437"/>
    </source>
</evidence>
<gene>
    <name evidence="6" type="ORF">SYK_34270</name>
</gene>
<dbReference type="PANTHER" id="PTHR30126">
    <property type="entry name" value="HTH-TYPE TRANSCRIPTIONAL REGULATOR"/>
    <property type="match status" value="1"/>
</dbReference>
<evidence type="ECO:0000256" key="2">
    <source>
        <dbReference type="ARBA" id="ARBA00023015"/>
    </source>
</evidence>
<dbReference type="EMBL" id="AP026709">
    <property type="protein sequence ID" value="BDQ39067.1"/>
    <property type="molecule type" value="Genomic_DNA"/>
</dbReference>
<comment type="similarity">
    <text evidence="1">Belongs to the LysR transcriptional regulatory family.</text>
</comment>
<keyword evidence="2" id="KW-0805">Transcription regulation</keyword>
<dbReference type="Proteomes" id="UP001317742">
    <property type="component" value="Chromosome"/>
</dbReference>